<organism evidence="2 4">
    <name type="scientific">Bifidobacterium pseudocatenulatum</name>
    <dbReference type="NCBI Taxonomy" id="28026"/>
    <lineage>
        <taxon>Bacteria</taxon>
        <taxon>Bacillati</taxon>
        <taxon>Actinomycetota</taxon>
        <taxon>Actinomycetes</taxon>
        <taxon>Bifidobacteriales</taxon>
        <taxon>Bifidobacteriaceae</taxon>
        <taxon>Bifidobacterium</taxon>
    </lineage>
</organism>
<gene>
    <name evidence="2" type="ORF">DXA22_03680</name>
    <name evidence="1" type="ORF">DXA79_05185</name>
</gene>
<comment type="caution">
    <text evidence="2">The sequence shown here is derived from an EMBL/GenBank/DDBJ whole genome shotgun (WGS) entry which is preliminary data.</text>
</comment>
<evidence type="ECO:0000313" key="1">
    <source>
        <dbReference type="EMBL" id="RGP02633.1"/>
    </source>
</evidence>
<sequence length="239" mass="28089">MIERGVVMTDLKMFSKPVVFTDFDGVLNAFPDDKLLRRGGVNKVMTWAKPDSPYAKMYNPEKAFHLDGNEKAHTPVGSWRIHWSSELSDAMYALAVDGIVELWWLSTWQPYCSQILDPMLGWDPMLVDVITWYDPVTKWGRETGKWQTIQRRVRIECEENEPAPIVWIDDDECFEQRAQLLEELQPKAPVLMVRPDYRIGISRRQWKLIDTFVHHPEQFDTVTFDMEPTCRIYDIHHGF</sequence>
<evidence type="ECO:0000313" key="4">
    <source>
        <dbReference type="Proteomes" id="UP000284163"/>
    </source>
</evidence>
<proteinExistence type="predicted"/>
<name>A0A173ZXE6_BIFPS</name>
<evidence type="ECO:0000313" key="2">
    <source>
        <dbReference type="EMBL" id="RGY77517.1"/>
    </source>
</evidence>
<dbReference type="EMBL" id="QSWD01000003">
    <property type="protein sequence ID" value="RGP02633.1"/>
    <property type="molecule type" value="Genomic_DNA"/>
</dbReference>
<dbReference type="EMBL" id="QSDK01000003">
    <property type="protein sequence ID" value="RGY77517.1"/>
    <property type="molecule type" value="Genomic_DNA"/>
</dbReference>
<dbReference type="STRING" id="28026.GCA_000940535_01076"/>
<evidence type="ECO:0000313" key="3">
    <source>
        <dbReference type="Proteomes" id="UP000261031"/>
    </source>
</evidence>
<dbReference type="OrthoDB" id="5124141at2"/>
<accession>A0A173ZXE6</accession>
<dbReference type="AlphaFoldDB" id="A0A173ZXE6"/>
<dbReference type="Proteomes" id="UP000261031">
    <property type="component" value="Unassembled WGS sequence"/>
</dbReference>
<protein>
    <submittedName>
        <fullName evidence="2">Uncharacterized protein</fullName>
    </submittedName>
</protein>
<reference evidence="3 4" key="1">
    <citation type="submission" date="2018-08" db="EMBL/GenBank/DDBJ databases">
        <title>A genome reference for cultivated species of the human gut microbiota.</title>
        <authorList>
            <person name="Zou Y."/>
            <person name="Xue W."/>
            <person name="Luo G."/>
        </authorList>
    </citation>
    <scope>NUCLEOTIDE SEQUENCE [LARGE SCALE GENOMIC DNA]</scope>
    <source>
        <strain evidence="2 4">CF01-1</strain>
        <strain evidence="1 3">OF05-12</strain>
    </source>
</reference>
<dbReference type="Proteomes" id="UP000284163">
    <property type="component" value="Unassembled WGS sequence"/>
</dbReference>